<comment type="subunit">
    <text evidence="17">Homotetramer.</text>
</comment>
<comment type="similarity">
    <text evidence="3 19">In the N-terminal section; belongs to the NnrE/AIBP family.</text>
</comment>
<dbReference type="EC" id="5.1.99.6" evidence="19"/>
<accession>A0A1H5W4U3</accession>
<feature type="binding site" evidence="18">
    <location>
        <position position="168"/>
    </location>
    <ligand>
        <name>(6S)-NADPHX</name>
        <dbReference type="ChEBI" id="CHEBI:64076"/>
    </ligand>
</feature>
<dbReference type="GO" id="GO:0005524">
    <property type="term" value="F:ATP binding"/>
    <property type="evidence" value="ECO:0007669"/>
    <property type="project" value="UniProtKB-UniRule"/>
</dbReference>
<keyword evidence="5 18" id="KW-0479">Metal-binding</keyword>
<evidence type="ECO:0000256" key="7">
    <source>
        <dbReference type="ARBA" id="ARBA00022840"/>
    </source>
</evidence>
<feature type="binding site" evidence="18">
    <location>
        <position position="171"/>
    </location>
    <ligand>
        <name>K(+)</name>
        <dbReference type="ChEBI" id="CHEBI:29103"/>
    </ligand>
</feature>
<keyword evidence="22" id="KW-0418">Kinase</keyword>
<dbReference type="PROSITE" id="PS51383">
    <property type="entry name" value="YJEF_C_3"/>
    <property type="match status" value="1"/>
</dbReference>
<feature type="binding site" evidence="17">
    <location>
        <position position="472"/>
    </location>
    <ligand>
        <name>AMP</name>
        <dbReference type="ChEBI" id="CHEBI:456215"/>
    </ligand>
</feature>
<evidence type="ECO:0000256" key="6">
    <source>
        <dbReference type="ARBA" id="ARBA00022741"/>
    </source>
</evidence>
<feature type="binding site" evidence="17">
    <location>
        <position position="344"/>
    </location>
    <ligand>
        <name>(6S)-NADPHX</name>
        <dbReference type="ChEBI" id="CHEBI:64076"/>
    </ligand>
</feature>
<evidence type="ECO:0000256" key="3">
    <source>
        <dbReference type="ARBA" id="ARBA00006001"/>
    </source>
</evidence>
<comment type="similarity">
    <text evidence="18">Belongs to the NnrE/AIBP family.</text>
</comment>
<evidence type="ECO:0000256" key="5">
    <source>
        <dbReference type="ARBA" id="ARBA00022723"/>
    </source>
</evidence>
<dbReference type="RefSeq" id="WP_104007992.1">
    <property type="nucleotide sequence ID" value="NZ_FNVD01000007.1"/>
</dbReference>
<evidence type="ECO:0000256" key="1">
    <source>
        <dbReference type="ARBA" id="ARBA00000013"/>
    </source>
</evidence>
<evidence type="ECO:0000256" key="14">
    <source>
        <dbReference type="ARBA" id="ARBA00025153"/>
    </source>
</evidence>
<keyword evidence="22" id="KW-0808">Transferase</keyword>
<dbReference type="SUPFAM" id="SSF64153">
    <property type="entry name" value="YjeF N-terminal domain-like"/>
    <property type="match status" value="1"/>
</dbReference>
<evidence type="ECO:0000256" key="19">
    <source>
        <dbReference type="PIRNR" id="PIRNR017184"/>
    </source>
</evidence>
<feature type="binding site" evidence="18">
    <location>
        <position position="130"/>
    </location>
    <ligand>
        <name>K(+)</name>
        <dbReference type="ChEBI" id="CHEBI:29103"/>
    </ligand>
</feature>
<dbReference type="AlphaFoldDB" id="A0A1H5W4U3"/>
<dbReference type="NCBIfam" id="TIGR00196">
    <property type="entry name" value="yjeF_cterm"/>
    <property type="match status" value="1"/>
</dbReference>
<keyword evidence="11 18" id="KW-0413">Isomerase</keyword>
<keyword evidence="12 17" id="KW-0456">Lyase</keyword>
<dbReference type="HAMAP" id="MF_01965">
    <property type="entry name" value="NADHX_dehydratase"/>
    <property type="match status" value="1"/>
</dbReference>
<feature type="binding site" evidence="17">
    <location>
        <position position="281"/>
    </location>
    <ligand>
        <name>(6S)-NADPHX</name>
        <dbReference type="ChEBI" id="CHEBI:64076"/>
    </ligand>
</feature>
<evidence type="ECO:0000256" key="16">
    <source>
        <dbReference type="ARBA" id="ARBA00049209"/>
    </source>
</evidence>
<dbReference type="EC" id="4.2.1.136" evidence="19"/>
<dbReference type="GO" id="GO:0016301">
    <property type="term" value="F:kinase activity"/>
    <property type="evidence" value="ECO:0007669"/>
    <property type="project" value="UniProtKB-KW"/>
</dbReference>
<dbReference type="InterPro" id="IPR000631">
    <property type="entry name" value="CARKD"/>
</dbReference>
<dbReference type="HAMAP" id="MF_01966">
    <property type="entry name" value="NADHX_epimerase"/>
    <property type="match status" value="1"/>
</dbReference>
<feature type="domain" description="YjeF N-terminal" evidence="21">
    <location>
        <begin position="10"/>
        <end position="236"/>
    </location>
</feature>
<feature type="binding site" evidence="18">
    <location>
        <begin position="62"/>
        <end position="66"/>
    </location>
    <ligand>
        <name>(6S)-NADPHX</name>
        <dbReference type="ChEBI" id="CHEBI:64076"/>
    </ligand>
</feature>
<dbReference type="EMBL" id="FNVD01000007">
    <property type="protein sequence ID" value="SEF94512.1"/>
    <property type="molecule type" value="Genomic_DNA"/>
</dbReference>
<dbReference type="PANTHER" id="PTHR12592:SF0">
    <property type="entry name" value="ATP-DEPENDENT (S)-NAD(P)H-HYDRATE DEHYDRATASE"/>
    <property type="match status" value="1"/>
</dbReference>
<dbReference type="OrthoDB" id="9806925at2"/>
<comment type="function">
    <text evidence="18">Catalyzes the epimerization of the S- and R-forms of NAD(P)HX, a damaged form of NAD(P)H that is a result of enzymatic or heat-dependent hydration. This is a prerequisite for the S-specific NAD(P)H-hydrate dehydratase to allow the repair of both epimers of NAD(P)HX.</text>
</comment>
<evidence type="ECO:0000256" key="9">
    <source>
        <dbReference type="ARBA" id="ARBA00022958"/>
    </source>
</evidence>
<feature type="domain" description="YjeF C-terminal" evidence="20">
    <location>
        <begin position="246"/>
        <end position="527"/>
    </location>
</feature>
<feature type="binding site" evidence="18">
    <location>
        <position position="63"/>
    </location>
    <ligand>
        <name>K(+)</name>
        <dbReference type="ChEBI" id="CHEBI:29103"/>
    </ligand>
</feature>
<protein>
    <recommendedName>
        <fullName evidence="19">Bifunctional NAD(P)H-hydrate repair enzyme</fullName>
    </recommendedName>
    <alternativeName>
        <fullName evidence="19">Nicotinamide nucleotide repair protein</fullName>
    </alternativeName>
    <domain>
        <recommendedName>
            <fullName evidence="19">ADP-dependent (S)-NAD(P)H-hydrate dehydratase</fullName>
            <ecNumber evidence="19">4.2.1.136</ecNumber>
        </recommendedName>
        <alternativeName>
            <fullName evidence="19">ADP-dependent NAD(P)HX dehydratase</fullName>
        </alternativeName>
    </domain>
    <domain>
        <recommendedName>
            <fullName evidence="19">NAD(P)H-hydrate epimerase</fullName>
            <ecNumber evidence="19">5.1.99.6</ecNumber>
        </recommendedName>
    </domain>
</protein>
<feature type="binding site" evidence="18">
    <location>
        <begin position="134"/>
        <end position="140"/>
    </location>
    <ligand>
        <name>(6S)-NADPHX</name>
        <dbReference type="ChEBI" id="CHEBI:64076"/>
    </ligand>
</feature>
<name>A0A1H5W4U3_9RHOB</name>
<dbReference type="InterPro" id="IPR030677">
    <property type="entry name" value="Nnr"/>
</dbReference>
<comment type="caution">
    <text evidence="18">Lacks conserved residue(s) required for the propagation of feature annotation.</text>
</comment>
<evidence type="ECO:0000256" key="11">
    <source>
        <dbReference type="ARBA" id="ARBA00023235"/>
    </source>
</evidence>
<dbReference type="GO" id="GO:0046496">
    <property type="term" value="P:nicotinamide nucleotide metabolic process"/>
    <property type="evidence" value="ECO:0007669"/>
    <property type="project" value="UniProtKB-UniRule"/>
</dbReference>
<keyword evidence="8 17" id="KW-0521">NADP</keyword>
<dbReference type="PANTHER" id="PTHR12592">
    <property type="entry name" value="ATP-DEPENDENT (S)-NAD(P)H-HYDRATE DEHYDRATASE FAMILY MEMBER"/>
    <property type="match status" value="1"/>
</dbReference>
<comment type="catalytic activity">
    <reaction evidence="15 17 19">
        <text>(6S)-NADHX + ADP = AMP + phosphate + NADH + H(+)</text>
        <dbReference type="Rhea" id="RHEA:32223"/>
        <dbReference type="ChEBI" id="CHEBI:15378"/>
        <dbReference type="ChEBI" id="CHEBI:43474"/>
        <dbReference type="ChEBI" id="CHEBI:57945"/>
        <dbReference type="ChEBI" id="CHEBI:64074"/>
        <dbReference type="ChEBI" id="CHEBI:456215"/>
        <dbReference type="ChEBI" id="CHEBI:456216"/>
        <dbReference type="EC" id="4.2.1.136"/>
    </reaction>
</comment>
<evidence type="ECO:0000256" key="2">
    <source>
        <dbReference type="ARBA" id="ARBA00000909"/>
    </source>
</evidence>
<evidence type="ECO:0000256" key="8">
    <source>
        <dbReference type="ARBA" id="ARBA00022857"/>
    </source>
</evidence>
<keyword evidence="6 17" id="KW-0547">Nucleotide-binding</keyword>
<comment type="similarity">
    <text evidence="17">Belongs to the NnrD/CARKD family.</text>
</comment>
<proteinExistence type="inferred from homology"/>
<dbReference type="InterPro" id="IPR004443">
    <property type="entry name" value="YjeF_N_dom"/>
</dbReference>
<dbReference type="SUPFAM" id="SSF53613">
    <property type="entry name" value="Ribokinase-like"/>
    <property type="match status" value="1"/>
</dbReference>
<evidence type="ECO:0000256" key="18">
    <source>
        <dbReference type="HAMAP-Rule" id="MF_01966"/>
    </source>
</evidence>
<evidence type="ECO:0000256" key="15">
    <source>
        <dbReference type="ARBA" id="ARBA00048238"/>
    </source>
</evidence>
<reference evidence="22 23" key="1">
    <citation type="submission" date="2016-10" db="EMBL/GenBank/DDBJ databases">
        <authorList>
            <person name="de Groot N.N."/>
        </authorList>
    </citation>
    <scope>NUCLEOTIDE SEQUENCE [LARGE SCALE GENOMIC DNA]</scope>
    <source>
        <strain evidence="22 23">DSM 23413</strain>
    </source>
</reference>
<feature type="binding site" evidence="17">
    <location>
        <begin position="439"/>
        <end position="443"/>
    </location>
    <ligand>
        <name>AMP</name>
        <dbReference type="ChEBI" id="CHEBI:456215"/>
    </ligand>
</feature>
<keyword evidence="13" id="KW-0511">Multifunctional enzyme</keyword>
<keyword evidence="7 17" id="KW-0067">ATP-binding</keyword>
<keyword evidence="23" id="KW-1185">Reference proteome</keyword>
<organism evidence="22 23">
    <name type="scientific">Jhaorihella thermophila</name>
    <dbReference type="NCBI Taxonomy" id="488547"/>
    <lineage>
        <taxon>Bacteria</taxon>
        <taxon>Pseudomonadati</taxon>
        <taxon>Pseudomonadota</taxon>
        <taxon>Alphaproteobacteria</taxon>
        <taxon>Rhodobacterales</taxon>
        <taxon>Paracoccaceae</taxon>
        <taxon>Jhaorihella</taxon>
    </lineage>
</organism>
<dbReference type="PROSITE" id="PS51385">
    <property type="entry name" value="YJEF_N"/>
    <property type="match status" value="1"/>
</dbReference>
<dbReference type="GO" id="GO:0110051">
    <property type="term" value="P:metabolite repair"/>
    <property type="evidence" value="ECO:0007669"/>
    <property type="project" value="TreeGrafter"/>
</dbReference>
<dbReference type="Pfam" id="PF03853">
    <property type="entry name" value="YjeF_N"/>
    <property type="match status" value="1"/>
</dbReference>
<evidence type="ECO:0000256" key="17">
    <source>
        <dbReference type="HAMAP-Rule" id="MF_01965"/>
    </source>
</evidence>
<dbReference type="InterPro" id="IPR017953">
    <property type="entry name" value="Carbohydrate_kinase_pred_CS"/>
</dbReference>
<dbReference type="GO" id="GO:0052856">
    <property type="term" value="F:NAD(P)HX epimerase activity"/>
    <property type="evidence" value="ECO:0007669"/>
    <property type="project" value="UniProtKB-UniRule"/>
</dbReference>
<keyword evidence="10 17" id="KW-0520">NAD</keyword>
<gene>
    <name evidence="17" type="primary">nnrD</name>
    <name evidence="18" type="synonym">nnrE</name>
    <name evidence="22" type="ORF">SAMN05421751_107112</name>
</gene>
<dbReference type="InterPro" id="IPR036652">
    <property type="entry name" value="YjeF_N_dom_sf"/>
</dbReference>
<dbReference type="GO" id="GO:0046872">
    <property type="term" value="F:metal ion binding"/>
    <property type="evidence" value="ECO:0007669"/>
    <property type="project" value="UniProtKB-UniRule"/>
</dbReference>
<dbReference type="InterPro" id="IPR029056">
    <property type="entry name" value="Ribokinase-like"/>
</dbReference>
<dbReference type="Pfam" id="PF01256">
    <property type="entry name" value="Carb_kinase"/>
    <property type="match status" value="1"/>
</dbReference>
<dbReference type="GO" id="GO:0052855">
    <property type="term" value="F:ADP-dependent NAD(P)H-hydrate dehydratase activity"/>
    <property type="evidence" value="ECO:0007669"/>
    <property type="project" value="UniProtKB-UniRule"/>
</dbReference>
<feature type="binding site" evidence="17">
    <location>
        <position position="473"/>
    </location>
    <ligand>
        <name>(6S)-NADPHX</name>
        <dbReference type="ChEBI" id="CHEBI:64076"/>
    </ligand>
</feature>
<evidence type="ECO:0000256" key="13">
    <source>
        <dbReference type="ARBA" id="ARBA00023268"/>
    </source>
</evidence>
<evidence type="ECO:0000259" key="21">
    <source>
        <dbReference type="PROSITE" id="PS51385"/>
    </source>
</evidence>
<comment type="cofactor">
    <cofactor evidence="18 19">
        <name>K(+)</name>
        <dbReference type="ChEBI" id="CHEBI:29103"/>
    </cofactor>
    <text evidence="18 19">Binds 1 potassium ion per subunit.</text>
</comment>
<evidence type="ECO:0000256" key="12">
    <source>
        <dbReference type="ARBA" id="ARBA00023239"/>
    </source>
</evidence>
<comment type="similarity">
    <text evidence="4 19">In the C-terminal section; belongs to the NnrD/CARKD family.</text>
</comment>
<evidence type="ECO:0000313" key="22">
    <source>
        <dbReference type="EMBL" id="SEF94512.1"/>
    </source>
</evidence>
<evidence type="ECO:0000259" key="20">
    <source>
        <dbReference type="PROSITE" id="PS51383"/>
    </source>
</evidence>
<comment type="catalytic activity">
    <reaction evidence="1 18 19">
        <text>(6R)-NADHX = (6S)-NADHX</text>
        <dbReference type="Rhea" id="RHEA:32215"/>
        <dbReference type="ChEBI" id="CHEBI:64074"/>
        <dbReference type="ChEBI" id="CHEBI:64075"/>
        <dbReference type="EC" id="5.1.99.6"/>
    </reaction>
</comment>
<comment type="function">
    <text evidence="14 19">Bifunctional enzyme that catalyzes the epimerization of the S- and R-forms of NAD(P)HX and the dehydration of the S-form of NAD(P)HX at the expense of ADP, which is converted to AMP. This allows the repair of both epimers of NAD(P)HX, a damaged form of NAD(P)H that is a result of enzymatic or heat-dependent hydration.</text>
</comment>
<comment type="catalytic activity">
    <reaction evidence="16 17 19">
        <text>(6S)-NADPHX + ADP = AMP + phosphate + NADPH + H(+)</text>
        <dbReference type="Rhea" id="RHEA:32235"/>
        <dbReference type="ChEBI" id="CHEBI:15378"/>
        <dbReference type="ChEBI" id="CHEBI:43474"/>
        <dbReference type="ChEBI" id="CHEBI:57783"/>
        <dbReference type="ChEBI" id="CHEBI:64076"/>
        <dbReference type="ChEBI" id="CHEBI:456215"/>
        <dbReference type="ChEBI" id="CHEBI:456216"/>
        <dbReference type="EC" id="4.2.1.136"/>
    </reaction>
</comment>
<dbReference type="PIRSF" id="PIRSF017184">
    <property type="entry name" value="Nnr"/>
    <property type="match status" value="1"/>
</dbReference>
<comment type="catalytic activity">
    <reaction evidence="2 18 19">
        <text>(6R)-NADPHX = (6S)-NADPHX</text>
        <dbReference type="Rhea" id="RHEA:32227"/>
        <dbReference type="ChEBI" id="CHEBI:64076"/>
        <dbReference type="ChEBI" id="CHEBI:64077"/>
        <dbReference type="EC" id="5.1.99.6"/>
    </reaction>
</comment>
<evidence type="ECO:0000313" key="23">
    <source>
        <dbReference type="Proteomes" id="UP000236742"/>
    </source>
</evidence>
<keyword evidence="9 18" id="KW-0630">Potassium</keyword>
<comment type="function">
    <text evidence="17">Catalyzes the dehydration of the S-form of NAD(P)HX at the expense of ADP, which is converted to AMP. Together with NAD(P)HX epimerase, which catalyzes the epimerization of the S- and R-forms, the enzyme allows the repair of both epimers of NAD(P)HX, a damaged form of NAD(P)H that is a result of enzymatic or heat-dependent hydration.</text>
</comment>
<dbReference type="Gene3D" id="3.40.1190.20">
    <property type="match status" value="1"/>
</dbReference>
<dbReference type="PROSITE" id="PS01050">
    <property type="entry name" value="YJEF_C_2"/>
    <property type="match status" value="1"/>
</dbReference>
<evidence type="ECO:0000256" key="10">
    <source>
        <dbReference type="ARBA" id="ARBA00023027"/>
    </source>
</evidence>
<dbReference type="CDD" id="cd01171">
    <property type="entry name" value="YXKO-related"/>
    <property type="match status" value="1"/>
</dbReference>
<dbReference type="Proteomes" id="UP000236742">
    <property type="component" value="Unassembled WGS sequence"/>
</dbReference>
<feature type="binding site" evidence="17">
    <location>
        <position position="394"/>
    </location>
    <ligand>
        <name>(6S)-NADPHX</name>
        <dbReference type="ChEBI" id="CHEBI:64076"/>
    </ligand>
</feature>
<dbReference type="NCBIfam" id="TIGR00197">
    <property type="entry name" value="yjeF_nterm"/>
    <property type="match status" value="1"/>
</dbReference>
<sequence>MSELLTAEQMRAIERRAMAEGGLTGLDLMEAAGRGVVEAVFAHWPDLAAVPGRAVVLCGPGNNGGDGYVIARLLRGWGWGVDVFSYGDPARLPADAKANCDRWRAAGGAVAPLEAFNAGEAGAGADLAVDALFGTGLSRPLDDRATAALRRLARMRGTVSRTRVVAVDMPSGYCSDSGRALFDVAVIAAQNPDARPGADLTVTFERPRLGHRLDPGTIAAGHVAVKPIGIRSGGGLLRETDGPVARACTIAPERLAKSDADHKYRHGHALVLSGGAGRTGAARLAARAALRVGAGLVTLGVPPAAQQEVACQITALMLRRIADGAALSALLADRRFNALCLGPGFGTAEAQAALVKAALEAGRATVLDADALTLLAGDSGLSGVLHDGCVLTPHGGEFARLFPDIHARLAEPPRSGPAYSKVDAAREAADRAGCVVLFKGPDTVIAAPGGAAAVHSAHGDRAAPWLATAGAGDVLAGLIAGLLARGLPPVTAAETAVWLHVDCARAVGPGVIAEDLPEALPGVLAALGV</sequence>
<dbReference type="Gene3D" id="3.40.50.10260">
    <property type="entry name" value="YjeF N-terminal domain"/>
    <property type="match status" value="1"/>
</dbReference>
<comment type="cofactor">
    <cofactor evidence="17">
        <name>Mg(2+)</name>
        <dbReference type="ChEBI" id="CHEBI:18420"/>
    </cofactor>
</comment>
<evidence type="ECO:0000256" key="4">
    <source>
        <dbReference type="ARBA" id="ARBA00009524"/>
    </source>
</evidence>